<dbReference type="InterPro" id="IPR050300">
    <property type="entry name" value="GDXG_lipolytic_enzyme"/>
</dbReference>
<dbReference type="AlphaFoldDB" id="A0A194VAP4"/>
<feature type="domain" description="Alpha/beta hydrolase fold-3" evidence="2">
    <location>
        <begin position="101"/>
        <end position="302"/>
    </location>
</feature>
<dbReference type="OrthoDB" id="408631at2759"/>
<evidence type="ECO:0000256" key="1">
    <source>
        <dbReference type="ARBA" id="ARBA00022801"/>
    </source>
</evidence>
<evidence type="ECO:0000313" key="3">
    <source>
        <dbReference type="EMBL" id="KUI61097.1"/>
    </source>
</evidence>
<dbReference type="Proteomes" id="UP000078576">
    <property type="component" value="Unassembled WGS sequence"/>
</dbReference>
<organism evidence="3 4">
    <name type="scientific">Cytospora mali</name>
    <name type="common">Apple Valsa canker fungus</name>
    <name type="synonym">Valsa mali</name>
    <dbReference type="NCBI Taxonomy" id="578113"/>
    <lineage>
        <taxon>Eukaryota</taxon>
        <taxon>Fungi</taxon>
        <taxon>Dikarya</taxon>
        <taxon>Ascomycota</taxon>
        <taxon>Pezizomycotina</taxon>
        <taxon>Sordariomycetes</taxon>
        <taxon>Sordariomycetidae</taxon>
        <taxon>Diaporthales</taxon>
        <taxon>Cytosporaceae</taxon>
        <taxon>Cytospora</taxon>
    </lineage>
</organism>
<dbReference type="Pfam" id="PF07859">
    <property type="entry name" value="Abhydrolase_3"/>
    <property type="match status" value="1"/>
</dbReference>
<gene>
    <name evidence="3" type="ORF">VP1G_08297</name>
</gene>
<dbReference type="SUPFAM" id="SSF53474">
    <property type="entry name" value="alpha/beta-Hydrolases"/>
    <property type="match status" value="1"/>
</dbReference>
<dbReference type="STRING" id="694573.A0A194VAP4"/>
<proteinExistence type="predicted"/>
<dbReference type="InterPro" id="IPR013094">
    <property type="entry name" value="AB_hydrolase_3"/>
</dbReference>
<dbReference type="Gene3D" id="3.40.50.1820">
    <property type="entry name" value="alpha/beta hydrolase"/>
    <property type="match status" value="1"/>
</dbReference>
<keyword evidence="1" id="KW-0378">Hydrolase</keyword>
<protein>
    <submittedName>
        <fullName evidence="3">Carboxylesterase NlhH</fullName>
    </submittedName>
</protein>
<dbReference type="PANTHER" id="PTHR48081:SF8">
    <property type="entry name" value="ALPHA_BETA HYDROLASE FOLD-3 DOMAIN-CONTAINING PROTEIN-RELATED"/>
    <property type="match status" value="1"/>
</dbReference>
<dbReference type="GO" id="GO:0016787">
    <property type="term" value="F:hydrolase activity"/>
    <property type="evidence" value="ECO:0007669"/>
    <property type="project" value="UniProtKB-KW"/>
</dbReference>
<evidence type="ECO:0000259" key="2">
    <source>
        <dbReference type="Pfam" id="PF07859"/>
    </source>
</evidence>
<reference evidence="4" key="1">
    <citation type="submission" date="2014-12" db="EMBL/GenBank/DDBJ databases">
        <title>Genome Sequence of Valsa Canker Pathogens Uncovers a Specific Adaption of Colonization on Woody Bark.</title>
        <authorList>
            <person name="Yin Z."/>
            <person name="Liu H."/>
            <person name="Gao X."/>
            <person name="Li Z."/>
            <person name="Song N."/>
            <person name="Ke X."/>
            <person name="Dai Q."/>
            <person name="Wu Y."/>
            <person name="Sun Y."/>
            <person name="Xu J.-R."/>
            <person name="Kang Z.K."/>
            <person name="Wang L."/>
            <person name="Huang L."/>
        </authorList>
    </citation>
    <scope>NUCLEOTIDE SEQUENCE [LARGE SCALE GENOMIC DNA]</scope>
    <source>
        <strain evidence="4">SXYL134</strain>
    </source>
</reference>
<keyword evidence="4" id="KW-1185">Reference proteome</keyword>
<dbReference type="InterPro" id="IPR029058">
    <property type="entry name" value="AB_hydrolase_fold"/>
</dbReference>
<dbReference type="EMBL" id="KN714767">
    <property type="protein sequence ID" value="KUI61097.1"/>
    <property type="molecule type" value="Genomic_DNA"/>
</dbReference>
<accession>A0A194VAP4</accession>
<evidence type="ECO:0000313" key="4">
    <source>
        <dbReference type="Proteomes" id="UP000078576"/>
    </source>
</evidence>
<name>A0A194VAP4_CYTMA</name>
<sequence>MADENAAVGDGPGKQPYPAKPILTRLTYAVSLYALQYLLSGPAMARRHWQQRRNPPETYPSIIKTYKSRPRLPVRIFFPKSYRYNDPANSETPLPPLPALFTIHGGGFVIGDSSDNDAWNHIFANQHNSLVIALNYAKAPGNPFPGPLSDLEALITAVFADQDLAPFIKQDKVGMIGFSAGGNLTLAISQFPAIRDKMTAGIVPIYPVIDFSVDPEQKKDTRRYKSALGGSRGGDTDPLLAFSAAFDWSYIPVGHDVRDPLLSPVYAERSSLPRRIWLVGCELDMLGHECWRLACRLAGRDVPGLDQPIGQEEPEKSGEAGALIIGEDERFSWEEKNRDGEIKWLCVPDVAHGFDMSGMRGTDQKAVEDARLKRDQIIKMAGEWLFGT</sequence>
<dbReference type="PANTHER" id="PTHR48081">
    <property type="entry name" value="AB HYDROLASE SUPERFAMILY PROTEIN C4A8.06C"/>
    <property type="match status" value="1"/>
</dbReference>